<feature type="transmembrane region" description="Helical" evidence="6">
    <location>
        <begin position="327"/>
        <end position="347"/>
    </location>
</feature>
<sequence length="487" mass="50762">MTTLPDPVDTADAAATPRRFRRRRAAWTILTILVLVEIISAFETSMVYAAIPTIIRDLHSDAGTVGWSVTAFLLVAAAAAAVCGRIGDMYGRERVLVVILAATIIGSLISALGDSIGALILGRAVQGVAGAILPLCVGLAREHLPREKIPVAVAVISGAAIAAGAAATYIAGLMIDHASWHMIFIVAAIYAACMLALVLFVLPWRPPTGSTQRIDYVGTLAFAPAIAAILLGINKISDWGFLDAKTLGLIVAGAVVLVLWVRWELRVDDPIINVRILTDRHLALTMLATVTLAAGPFGISTMINSLILQYPSDMPFGVGLSPTDAGLLTLIGAMFGFVFTPVSGWFARTVGARISLLIGVLVFGVYSVLILFVHHSTIGMFFAVVCASIAASFAYTALPNLIVESVDVENTSEVSGINAVIRTGGQGIGTSIAGAVLTATAVAGVSSFGGLQAVAAIMLVGTVLTLVLTLMIRRGSVYRNTTVSTQA</sequence>
<dbReference type="SUPFAM" id="SSF103473">
    <property type="entry name" value="MFS general substrate transporter"/>
    <property type="match status" value="1"/>
</dbReference>
<reference evidence="8 9" key="1">
    <citation type="submission" date="2020-04" db="EMBL/GenBank/DDBJ databases">
        <title>MicrobeNet Type strains.</title>
        <authorList>
            <person name="Nicholson A.C."/>
        </authorList>
    </citation>
    <scope>NUCLEOTIDE SEQUENCE [LARGE SCALE GENOMIC DNA]</scope>
    <source>
        <strain evidence="8 9">JCM 12354</strain>
    </source>
</reference>
<dbReference type="AlphaFoldDB" id="A0A846Y7I7"/>
<dbReference type="PANTHER" id="PTHR42718">
    <property type="entry name" value="MAJOR FACILITATOR SUPERFAMILY MULTIDRUG TRANSPORTER MFSC"/>
    <property type="match status" value="1"/>
</dbReference>
<dbReference type="GO" id="GO:0022857">
    <property type="term" value="F:transmembrane transporter activity"/>
    <property type="evidence" value="ECO:0007669"/>
    <property type="project" value="InterPro"/>
</dbReference>
<dbReference type="EMBL" id="JAAXOP010000027">
    <property type="protein sequence ID" value="NKY54315.1"/>
    <property type="molecule type" value="Genomic_DNA"/>
</dbReference>
<feature type="transmembrane region" description="Helical" evidence="6">
    <location>
        <begin position="214"/>
        <end position="233"/>
    </location>
</feature>
<dbReference type="PANTHER" id="PTHR42718:SF9">
    <property type="entry name" value="MAJOR FACILITATOR SUPERFAMILY MULTIDRUG TRANSPORTER MFSC"/>
    <property type="match status" value="1"/>
</dbReference>
<dbReference type="InterPro" id="IPR036259">
    <property type="entry name" value="MFS_trans_sf"/>
</dbReference>
<name>A0A846Y7I7_9NOCA</name>
<evidence type="ECO:0000256" key="1">
    <source>
        <dbReference type="ARBA" id="ARBA00004651"/>
    </source>
</evidence>
<dbReference type="Pfam" id="PF07690">
    <property type="entry name" value="MFS_1"/>
    <property type="match status" value="1"/>
</dbReference>
<dbReference type="Gene3D" id="1.20.1720.10">
    <property type="entry name" value="Multidrug resistance protein D"/>
    <property type="match status" value="1"/>
</dbReference>
<keyword evidence="9" id="KW-1185">Reference proteome</keyword>
<protein>
    <submittedName>
        <fullName evidence="8">MFS transporter</fullName>
    </submittedName>
</protein>
<evidence type="ECO:0000313" key="9">
    <source>
        <dbReference type="Proteomes" id="UP000565711"/>
    </source>
</evidence>
<feature type="transmembrane region" description="Helical" evidence="6">
    <location>
        <begin position="380"/>
        <end position="403"/>
    </location>
</feature>
<evidence type="ECO:0000256" key="3">
    <source>
        <dbReference type="ARBA" id="ARBA00022692"/>
    </source>
</evidence>
<accession>A0A846Y7I7</accession>
<feature type="domain" description="Major facilitator superfamily (MFS) profile" evidence="7">
    <location>
        <begin position="29"/>
        <end position="473"/>
    </location>
</feature>
<feature type="transmembrane region" description="Helical" evidence="6">
    <location>
        <begin position="451"/>
        <end position="472"/>
    </location>
</feature>
<dbReference type="InterPro" id="IPR011701">
    <property type="entry name" value="MFS"/>
</dbReference>
<evidence type="ECO:0000256" key="2">
    <source>
        <dbReference type="ARBA" id="ARBA00022448"/>
    </source>
</evidence>
<feature type="transmembrane region" description="Helical" evidence="6">
    <location>
        <begin position="63"/>
        <end position="83"/>
    </location>
</feature>
<feature type="transmembrane region" description="Helical" evidence="6">
    <location>
        <begin position="181"/>
        <end position="202"/>
    </location>
</feature>
<feature type="transmembrane region" description="Helical" evidence="6">
    <location>
        <begin position="27"/>
        <end position="51"/>
    </location>
</feature>
<keyword evidence="4 6" id="KW-1133">Transmembrane helix</keyword>
<proteinExistence type="predicted"/>
<feature type="transmembrane region" description="Helical" evidence="6">
    <location>
        <begin position="95"/>
        <end position="113"/>
    </location>
</feature>
<feature type="transmembrane region" description="Helical" evidence="6">
    <location>
        <begin position="354"/>
        <end position="374"/>
    </location>
</feature>
<feature type="transmembrane region" description="Helical" evidence="6">
    <location>
        <begin position="282"/>
        <end position="307"/>
    </location>
</feature>
<keyword evidence="2" id="KW-0813">Transport</keyword>
<dbReference type="RefSeq" id="WP_084475472.1">
    <property type="nucleotide sequence ID" value="NZ_JAAXOP010000027.1"/>
</dbReference>
<feature type="transmembrane region" description="Helical" evidence="6">
    <location>
        <begin position="239"/>
        <end position="261"/>
    </location>
</feature>
<keyword evidence="5 6" id="KW-0472">Membrane</keyword>
<feature type="transmembrane region" description="Helical" evidence="6">
    <location>
        <begin position="119"/>
        <end position="139"/>
    </location>
</feature>
<evidence type="ECO:0000256" key="5">
    <source>
        <dbReference type="ARBA" id="ARBA00023136"/>
    </source>
</evidence>
<comment type="caution">
    <text evidence="8">The sequence shown here is derived from an EMBL/GenBank/DDBJ whole genome shotgun (WGS) entry which is preliminary data.</text>
</comment>
<keyword evidence="3 6" id="KW-0812">Transmembrane</keyword>
<comment type="subcellular location">
    <subcellularLocation>
        <location evidence="1">Cell membrane</location>
        <topology evidence="1">Multi-pass membrane protein</topology>
    </subcellularLocation>
</comment>
<organism evidence="8 9">
    <name type="scientific">Nocardia vermiculata</name>
    <dbReference type="NCBI Taxonomy" id="257274"/>
    <lineage>
        <taxon>Bacteria</taxon>
        <taxon>Bacillati</taxon>
        <taxon>Actinomycetota</taxon>
        <taxon>Actinomycetes</taxon>
        <taxon>Mycobacteriales</taxon>
        <taxon>Nocardiaceae</taxon>
        <taxon>Nocardia</taxon>
    </lineage>
</organism>
<gene>
    <name evidence="8" type="ORF">HGA08_29445</name>
</gene>
<evidence type="ECO:0000313" key="8">
    <source>
        <dbReference type="EMBL" id="NKY54315.1"/>
    </source>
</evidence>
<dbReference type="GO" id="GO:0005886">
    <property type="term" value="C:plasma membrane"/>
    <property type="evidence" value="ECO:0007669"/>
    <property type="project" value="UniProtKB-SubCell"/>
</dbReference>
<dbReference type="Proteomes" id="UP000565711">
    <property type="component" value="Unassembled WGS sequence"/>
</dbReference>
<feature type="transmembrane region" description="Helical" evidence="6">
    <location>
        <begin position="151"/>
        <end position="175"/>
    </location>
</feature>
<dbReference type="PROSITE" id="PS50850">
    <property type="entry name" value="MFS"/>
    <property type="match status" value="1"/>
</dbReference>
<dbReference type="InterPro" id="IPR020846">
    <property type="entry name" value="MFS_dom"/>
</dbReference>
<evidence type="ECO:0000256" key="4">
    <source>
        <dbReference type="ARBA" id="ARBA00022989"/>
    </source>
</evidence>
<evidence type="ECO:0000259" key="7">
    <source>
        <dbReference type="PROSITE" id="PS50850"/>
    </source>
</evidence>
<feature type="transmembrane region" description="Helical" evidence="6">
    <location>
        <begin position="424"/>
        <end position="445"/>
    </location>
</feature>
<evidence type="ECO:0000256" key="6">
    <source>
        <dbReference type="SAM" id="Phobius"/>
    </source>
</evidence>
<dbReference type="Gene3D" id="1.20.1250.20">
    <property type="entry name" value="MFS general substrate transporter like domains"/>
    <property type="match status" value="1"/>
</dbReference>